<evidence type="ECO:0000256" key="2">
    <source>
        <dbReference type="SAM" id="Phobius"/>
    </source>
</evidence>
<keyword evidence="3" id="KW-0732">Signal</keyword>
<keyword evidence="2" id="KW-1133">Transmembrane helix</keyword>
<dbReference type="EMBL" id="CP015405">
    <property type="protein sequence ID" value="ANU78132.1"/>
    <property type="molecule type" value="Genomic_DNA"/>
</dbReference>
<feature type="compositionally biased region" description="Basic and acidic residues" evidence="1">
    <location>
        <begin position="70"/>
        <end position="81"/>
    </location>
</feature>
<dbReference type="InterPro" id="IPR013783">
    <property type="entry name" value="Ig-like_fold"/>
</dbReference>
<feature type="chain" id="PRO_5039610045" description="SpaA-like prealbumin fold domain-containing protein" evidence="3">
    <location>
        <begin position="28"/>
        <end position="1526"/>
    </location>
</feature>
<dbReference type="RefSeq" id="WP_065544221.1">
    <property type="nucleotide sequence ID" value="NZ_CP015405.2"/>
</dbReference>
<reference evidence="5" key="1">
    <citation type="submission" date="2017-04" db="EMBL/GenBank/DDBJ databases">
        <title>Complete Genome Sequences of Twelve Strains of a Stable Defined Moderately Diverse Mouse Microbiota 2 (sDMDMm2).</title>
        <authorList>
            <person name="Uchimura Y."/>
            <person name="Wyss M."/>
            <person name="Brugiroux S."/>
            <person name="Limenitakis J.P."/>
            <person name="Stecher B."/>
            <person name="McCoy K.D."/>
            <person name="Macpherson A.J."/>
        </authorList>
    </citation>
    <scope>NUCLEOTIDE SEQUENCE</scope>
    <source>
        <strain evidence="5">YL58</strain>
    </source>
</reference>
<dbReference type="NCBIfam" id="TIGR01167">
    <property type="entry name" value="LPXTG_anchor"/>
    <property type="match status" value="1"/>
</dbReference>
<dbReference type="KEGG" id="byl:A4V09_21735"/>
<name>A0A1C7IJ33_9FIRM</name>
<protein>
    <recommendedName>
        <fullName evidence="4">SpaA-like prealbumin fold domain-containing protein</fullName>
    </recommendedName>
</protein>
<evidence type="ECO:0000259" key="4">
    <source>
        <dbReference type="Pfam" id="PF17802"/>
    </source>
</evidence>
<feature type="compositionally biased region" description="Low complexity" evidence="1">
    <location>
        <begin position="40"/>
        <end position="51"/>
    </location>
</feature>
<dbReference type="STRING" id="1796616.A4V09_21735"/>
<gene>
    <name evidence="5" type="ORF">A4V09_21735</name>
</gene>
<keyword evidence="2" id="KW-0472">Membrane</keyword>
<feature type="domain" description="SpaA-like prealbumin fold" evidence="4">
    <location>
        <begin position="1243"/>
        <end position="1327"/>
    </location>
</feature>
<organism evidence="5 6">
    <name type="scientific">Blautia pseudococcoides</name>
    <dbReference type="NCBI Taxonomy" id="1796616"/>
    <lineage>
        <taxon>Bacteria</taxon>
        <taxon>Bacillati</taxon>
        <taxon>Bacillota</taxon>
        <taxon>Clostridia</taxon>
        <taxon>Lachnospirales</taxon>
        <taxon>Lachnospiraceae</taxon>
        <taxon>Blautia</taxon>
    </lineage>
</organism>
<keyword evidence="2" id="KW-0812">Transmembrane</keyword>
<dbReference type="SUPFAM" id="SSF49478">
    <property type="entry name" value="Cna protein B-type domain"/>
    <property type="match status" value="1"/>
</dbReference>
<dbReference type="InterPro" id="IPR041033">
    <property type="entry name" value="SpaA_PFL_dom_1"/>
</dbReference>
<feature type="region of interest" description="Disordered" evidence="1">
    <location>
        <begin position="30"/>
        <end position="138"/>
    </location>
</feature>
<evidence type="ECO:0000313" key="5">
    <source>
        <dbReference type="EMBL" id="ANU78132.1"/>
    </source>
</evidence>
<keyword evidence="6" id="KW-1185">Reference proteome</keyword>
<feature type="transmembrane region" description="Helical" evidence="2">
    <location>
        <begin position="1497"/>
        <end position="1516"/>
    </location>
</feature>
<dbReference type="OrthoDB" id="9816455at2"/>
<feature type="signal peptide" evidence="3">
    <location>
        <begin position="1"/>
        <end position="27"/>
    </location>
</feature>
<proteinExistence type="predicted"/>
<dbReference type="Pfam" id="PF17802">
    <property type="entry name" value="SpaA"/>
    <property type="match status" value="2"/>
</dbReference>
<dbReference type="Proteomes" id="UP000092574">
    <property type="component" value="Chromosome"/>
</dbReference>
<dbReference type="Gene3D" id="2.60.40.10">
    <property type="entry name" value="Immunoglobulins"/>
    <property type="match status" value="2"/>
</dbReference>
<evidence type="ECO:0000313" key="6">
    <source>
        <dbReference type="Proteomes" id="UP000092574"/>
    </source>
</evidence>
<feature type="domain" description="SpaA-like prealbumin fold" evidence="4">
    <location>
        <begin position="1371"/>
        <end position="1457"/>
    </location>
</feature>
<sequence length="1526" mass="170891">MKSNGKKRILAIVLCMVLMLSTGISTMADGGAAAETTSTPENAANQEPAAASVEDEAVGTEQGPADESADPDKATETKEEIPTETNTPENADVPNGDESIVSGVTDLVGGNTAQEETPEQGTEASNETTEQETESEATELKQEFIDENGNVAQRVTANLPEGAFQASASEITMEVNYLDEDTENHLKGLMTKALPKNDILGDYILYDIKFKVNGEVTEPQKEITITFEGSGLRIVDTKKANVFYLDPADTEVQDDKDEIIEIIQKNEMIENLQNAGQSVENIDEYDLSEISVNADGVAEKIQMEGRTSTIYGCYVEETPEPVQTLTYEDDDVIVNVDAYTLNAIPEGISLKVVPIRPDNKETKEYYNIVEQKIQEKAVKDAYDIAGFLAYDITFIDALGNKVEPEGNVKVSIDYKKEMIPESIEKESIDSTEVTVLHLEENDKGVIKNVVDMNESDQVKEIKTTEDNKIEKVQFETESFSAFTITWKQTDHKVNITLVDTNGNEINVSNPTYYNFSLSKGETFLIANKPEKFNEITDKTGTKTYTFHHASNIWNGATTGGSRVTGLRVKDKKVQWRDNNGGWRGYDSRDRYYFIYQLSEATGNKLTTKETLDHTKDGITMRMINYPTPANGLGGSIGGSYTENGKTGNIKKNLLKPVLDQGFPRTTKDNTSLKSLFDNGLQVNHLFRQDIYDETGYYEYSSFENYAYLNQNTKNFTVYDQIGTPSNDNEYFYKRGNFMPYNSIVAGKLSSNKNLYDEDGNGLKQGDPRFGEDLYLTQGTNDFYFGMYMEATFSQPRNGLAEHNNSKSPMRYEFNGDDDLWIYIDDVLVLDIGGIHDAHSGYIDFSTGVVCWKDCVKNGTPKEYRTTIKQMFKDANRLPDSKGVEWDDDKVDQYFNGDTLKDFSIHTFKMFYMERGAGASNLHMKMNLPIIPKDAIEVEKQLTNTDKEKYANVEFAFQVWAQKELGEDTQGNKIYSDTEYETLNSAVYKNTGESVEFAEREFGGESYNDVFILKPGQVAQFKDLQVDRKYYVVEVGVSAKEYDQIIINGVEYKAYNEDEQIQGVIQDIKTDKATVLERPRVVCENNCSAYNSRELRITKGMPDGQTTKDTFSFRILLTNQNSELVPYANGDYYLMDKSGNYYYFNDKNDLVSNGQEAKVCGKTSQDGIVTGVPVGYTVVVTGILSGTNFKVDEVNLDTDAYFDPEKVIEEGTCAEPTADGADGTILLGKIDAQVNITNRKRANTLRIKKVDSENSNVLAGAEFELQRWSEEHNRFEPVMKDDQVYKVITGDDGMAAFDNLENGRYKVIENKAPEGYVLDENNNSFEVTLPYTKLNPEDPSIIVDENSKPGEADIYYVITKTVSNIRKSWEIIKRSTNSTSYYLEGAEFELVPSDSGGSRYYGKSNASGKVIWYSDEKFNSSVSEQDIIPGTYTLKETCAPTGYVLSKETWKLTLGQNGSWINAEGVVQGNMIEKDNKVSCYFENSVLYELPSAGGRGIFGYTIGGALLMMVAALILYKNKRREVLEN</sequence>
<evidence type="ECO:0000256" key="1">
    <source>
        <dbReference type="SAM" id="MobiDB-lite"/>
    </source>
</evidence>
<evidence type="ECO:0000256" key="3">
    <source>
        <dbReference type="SAM" id="SignalP"/>
    </source>
</evidence>
<accession>A0A1C7IJ33</accession>